<dbReference type="Proteomes" id="UP001196413">
    <property type="component" value="Unassembled WGS sequence"/>
</dbReference>
<evidence type="ECO:0000313" key="1">
    <source>
        <dbReference type="EMBL" id="KAJ1363040.1"/>
    </source>
</evidence>
<sequence>MPSLLWTALNTRWTNLFALGGNELRSSPRHSCFASFFYGRAPSSGMRVKNVLACCLLYSVRTDGDACIVCWSQMVCDLITVVASLLLRKNHSSCINDVWDGDTAESDEDIGLHPFTGENSDGADKAACGVIYHWSTVRAHPLQFRLQNTAAERS</sequence>
<dbReference type="EMBL" id="JAHQIW010004595">
    <property type="protein sequence ID" value="KAJ1363040.1"/>
    <property type="molecule type" value="Genomic_DNA"/>
</dbReference>
<reference evidence="1" key="1">
    <citation type="submission" date="2021-06" db="EMBL/GenBank/DDBJ databases">
        <title>Parelaphostrongylus tenuis whole genome reference sequence.</title>
        <authorList>
            <person name="Garwood T.J."/>
            <person name="Larsen P.A."/>
            <person name="Fountain-Jones N.M."/>
            <person name="Garbe J.R."/>
            <person name="Macchietto M.G."/>
            <person name="Kania S.A."/>
            <person name="Gerhold R.W."/>
            <person name="Richards J.E."/>
            <person name="Wolf T.M."/>
        </authorList>
    </citation>
    <scope>NUCLEOTIDE SEQUENCE</scope>
    <source>
        <strain evidence="1">MNPRO001-30</strain>
        <tissue evidence="1">Meninges</tissue>
    </source>
</reference>
<comment type="caution">
    <text evidence="1">The sequence shown here is derived from an EMBL/GenBank/DDBJ whole genome shotgun (WGS) entry which is preliminary data.</text>
</comment>
<keyword evidence="2" id="KW-1185">Reference proteome</keyword>
<proteinExistence type="predicted"/>
<protein>
    <submittedName>
        <fullName evidence="1">Uncharacterized protein</fullName>
    </submittedName>
</protein>
<name>A0AAD5QV13_PARTN</name>
<accession>A0AAD5QV13</accession>
<dbReference type="AlphaFoldDB" id="A0AAD5QV13"/>
<evidence type="ECO:0000313" key="2">
    <source>
        <dbReference type="Proteomes" id="UP001196413"/>
    </source>
</evidence>
<gene>
    <name evidence="1" type="ORF">KIN20_022795</name>
</gene>
<organism evidence="1 2">
    <name type="scientific">Parelaphostrongylus tenuis</name>
    <name type="common">Meningeal worm</name>
    <dbReference type="NCBI Taxonomy" id="148309"/>
    <lineage>
        <taxon>Eukaryota</taxon>
        <taxon>Metazoa</taxon>
        <taxon>Ecdysozoa</taxon>
        <taxon>Nematoda</taxon>
        <taxon>Chromadorea</taxon>
        <taxon>Rhabditida</taxon>
        <taxon>Rhabditina</taxon>
        <taxon>Rhabditomorpha</taxon>
        <taxon>Strongyloidea</taxon>
        <taxon>Metastrongylidae</taxon>
        <taxon>Parelaphostrongylus</taxon>
    </lineage>
</organism>